<dbReference type="Proteomes" id="UP000244180">
    <property type="component" value="Unassembled WGS sequence"/>
</dbReference>
<protein>
    <submittedName>
        <fullName evidence="3">Uncharacterized protein</fullName>
    </submittedName>
</protein>
<feature type="region of interest" description="Disordered" evidence="1">
    <location>
        <begin position="1"/>
        <end position="56"/>
    </location>
</feature>
<comment type="caution">
    <text evidence="3">The sequence shown here is derived from an EMBL/GenBank/DDBJ whole genome shotgun (WGS) entry which is preliminary data.</text>
</comment>
<accession>A0A2T5GEG9</accession>
<sequence length="107" mass="11093">MRDFDPRFPESGRTGDGSGAGRPPGGRLASGRNAANASGGAAAGGGGNRPPSRRLRRRADAGMLALTAALAFGLGLVLGYAVLGRRTAWWEAFHPATWWHLIAIILG</sequence>
<feature type="transmembrane region" description="Helical" evidence="2">
    <location>
        <begin position="61"/>
        <end position="82"/>
    </location>
</feature>
<keyword evidence="2" id="KW-0812">Transmembrane</keyword>
<keyword evidence="2" id="KW-1133">Transmembrane helix</keyword>
<keyword evidence="2" id="KW-0472">Membrane</keyword>
<feature type="compositionally biased region" description="Gly residues" evidence="1">
    <location>
        <begin position="14"/>
        <end position="24"/>
    </location>
</feature>
<proteinExistence type="predicted"/>
<feature type="compositionally biased region" description="Basic and acidic residues" evidence="1">
    <location>
        <begin position="1"/>
        <end position="10"/>
    </location>
</feature>
<organism evidence="3 4">
    <name type="scientific">Hydrogenibacillus schlegelii</name>
    <name type="common">Bacillus schlegelii</name>
    <dbReference type="NCBI Taxonomy" id="1484"/>
    <lineage>
        <taxon>Bacteria</taxon>
        <taxon>Bacillati</taxon>
        <taxon>Bacillota</taxon>
        <taxon>Bacilli</taxon>
        <taxon>Bacillales</taxon>
        <taxon>Bacillales Family X. Incertae Sedis</taxon>
        <taxon>Hydrogenibacillus</taxon>
    </lineage>
</organism>
<dbReference type="EMBL" id="PEBV01000003">
    <property type="protein sequence ID" value="PTQ54588.1"/>
    <property type="molecule type" value="Genomic_DNA"/>
</dbReference>
<dbReference type="Pfam" id="PF11772">
    <property type="entry name" value="EpuA"/>
    <property type="match status" value="1"/>
</dbReference>
<evidence type="ECO:0000256" key="1">
    <source>
        <dbReference type="SAM" id="MobiDB-lite"/>
    </source>
</evidence>
<dbReference type="InterPro" id="IPR024596">
    <property type="entry name" value="RNApol_su_b/EpuA"/>
</dbReference>
<feature type="compositionally biased region" description="Low complexity" evidence="1">
    <location>
        <begin position="25"/>
        <end position="40"/>
    </location>
</feature>
<evidence type="ECO:0000256" key="2">
    <source>
        <dbReference type="SAM" id="Phobius"/>
    </source>
</evidence>
<evidence type="ECO:0000313" key="4">
    <source>
        <dbReference type="Proteomes" id="UP000244180"/>
    </source>
</evidence>
<gene>
    <name evidence="3" type="ORF">HSCHL_0167</name>
</gene>
<dbReference type="AlphaFoldDB" id="A0A2T5GEG9"/>
<dbReference type="RefSeq" id="WP_272999589.1">
    <property type="nucleotide sequence ID" value="NZ_PEBV01000003.1"/>
</dbReference>
<evidence type="ECO:0000313" key="3">
    <source>
        <dbReference type="EMBL" id="PTQ54588.1"/>
    </source>
</evidence>
<reference evidence="3 4" key="1">
    <citation type="submission" date="2017-08" db="EMBL/GenBank/DDBJ databases">
        <title>Burning lignite coal seam in the remote Altai Mountains harbors a hydrogen-driven thermophilic microbial community.</title>
        <authorList>
            <person name="Kadnikov V.V."/>
            <person name="Mardanov A.V."/>
            <person name="Ivasenko D."/>
            <person name="Beletsky A.V."/>
            <person name="Karnachuk O.V."/>
            <person name="Ravin N.V."/>
        </authorList>
    </citation>
    <scope>NUCLEOTIDE SEQUENCE [LARGE SCALE GENOMIC DNA]</scope>
    <source>
        <strain evidence="3">AL33</strain>
    </source>
</reference>
<name>A0A2T5GEG9_HYDSH</name>